<name>A0A2K4WMW4_PSESX</name>
<reference evidence="1 2" key="1">
    <citation type="submission" date="2017-11" db="EMBL/GenBank/DDBJ databases">
        <authorList>
            <person name="Han C.G."/>
        </authorList>
    </citation>
    <scope>NUCLEOTIDE SEQUENCE [LARGE SCALE GENOMIC DNA]</scope>
    <source>
        <strain evidence="1">CFBP3840</strain>
    </source>
</reference>
<accession>A0A2K4WMW4</accession>
<evidence type="ECO:0000313" key="1">
    <source>
        <dbReference type="EMBL" id="SOS37253.1"/>
    </source>
</evidence>
<dbReference type="EMBL" id="LT963409">
    <property type="protein sequence ID" value="SOS37253.1"/>
    <property type="molecule type" value="Genomic_DNA"/>
</dbReference>
<dbReference type="Proteomes" id="UP000238095">
    <property type="component" value="Chromosome 1"/>
</dbReference>
<sequence>MNTNPFKAASIKLTDKLDFYKSHDSDASTLLLNICFSSQSGAK</sequence>
<protein>
    <submittedName>
        <fullName evidence="1">Uncharacterized protein</fullName>
    </submittedName>
</protein>
<evidence type="ECO:0000313" key="2">
    <source>
        <dbReference type="Proteomes" id="UP000238095"/>
    </source>
</evidence>
<gene>
    <name evidence="1" type="ORF">CFBP3840_00175</name>
</gene>
<organism evidence="1 2">
    <name type="scientific">Pseudomonas syringae</name>
    <dbReference type="NCBI Taxonomy" id="317"/>
    <lineage>
        <taxon>Bacteria</taxon>
        <taxon>Pseudomonadati</taxon>
        <taxon>Pseudomonadota</taxon>
        <taxon>Gammaproteobacteria</taxon>
        <taxon>Pseudomonadales</taxon>
        <taxon>Pseudomonadaceae</taxon>
        <taxon>Pseudomonas</taxon>
    </lineage>
</organism>
<dbReference type="AlphaFoldDB" id="A0A2K4WMW4"/>
<proteinExistence type="predicted"/>